<evidence type="ECO:0000313" key="2">
    <source>
        <dbReference type="Proteomes" id="UP000007266"/>
    </source>
</evidence>
<evidence type="ECO:0000313" key="1">
    <source>
        <dbReference type="EMBL" id="EFA11977.1"/>
    </source>
</evidence>
<sequence>MCSRYQSTPTEELWQVLKRILRYIKGTIDYELFYPKQESEQLVGYADADWAADIDDRKSTTGFLFKVCGATVSWCIRKQSVVAISSTEAEYIALAEAAREGLWLLHLIKDFGFDDTAFKIFEDNESCIRLADHSEHKILKHIDVKYNFIRELVQNKIIKIEYVCTTEQIADILTKSLDKSQFNKLSLKLGLTNVNVKTALLGKYQTSINYKLLKAPEINPEILPVLADIQIKKDKYQRLAHSQLGVGLTSLGEALTLLLKQSGSQNEELLKLLIDSGKILIDIFFNMSRSRRAKSKNDKISVASSFGSAGTIESQSDQIYSHKETWKSKHVNKRASYFRGTHLKKQLFADKLNTIQEVSEVPEIIDVDKVPT</sequence>
<dbReference type="HOGENOM" id="CLU_744610_0_0_1"/>
<accession>D7ELB0</accession>
<dbReference type="PANTHER" id="PTHR11439">
    <property type="entry name" value="GAG-POL-RELATED RETROTRANSPOSON"/>
    <property type="match status" value="1"/>
</dbReference>
<dbReference type="PhylomeDB" id="D7ELB0"/>
<proteinExistence type="predicted"/>
<protein>
    <submittedName>
        <fullName evidence="1">Copia protein-like Protein</fullName>
    </submittedName>
</protein>
<reference evidence="1 2" key="1">
    <citation type="journal article" date="2008" name="Nature">
        <title>The genome of the model beetle and pest Tribolium castaneum.</title>
        <authorList>
            <consortium name="Tribolium Genome Sequencing Consortium"/>
            <person name="Richards S."/>
            <person name="Gibbs R.A."/>
            <person name="Weinstock G.M."/>
            <person name="Brown S.J."/>
            <person name="Denell R."/>
            <person name="Beeman R.W."/>
            <person name="Gibbs R."/>
            <person name="Beeman R.W."/>
            <person name="Brown S.J."/>
            <person name="Bucher G."/>
            <person name="Friedrich M."/>
            <person name="Grimmelikhuijzen C.J."/>
            <person name="Klingler M."/>
            <person name="Lorenzen M."/>
            <person name="Richards S."/>
            <person name="Roth S."/>
            <person name="Schroder R."/>
            <person name="Tautz D."/>
            <person name="Zdobnov E.M."/>
            <person name="Muzny D."/>
            <person name="Gibbs R.A."/>
            <person name="Weinstock G.M."/>
            <person name="Attaway T."/>
            <person name="Bell S."/>
            <person name="Buhay C.J."/>
            <person name="Chandrabose M.N."/>
            <person name="Chavez D."/>
            <person name="Clerk-Blankenburg K.P."/>
            <person name="Cree A."/>
            <person name="Dao M."/>
            <person name="Davis C."/>
            <person name="Chacko J."/>
            <person name="Dinh H."/>
            <person name="Dugan-Rocha S."/>
            <person name="Fowler G."/>
            <person name="Garner T.T."/>
            <person name="Garnes J."/>
            <person name="Gnirke A."/>
            <person name="Hawes A."/>
            <person name="Hernandez J."/>
            <person name="Hines S."/>
            <person name="Holder M."/>
            <person name="Hume J."/>
            <person name="Jhangiani S.N."/>
            <person name="Joshi V."/>
            <person name="Khan Z.M."/>
            <person name="Jackson L."/>
            <person name="Kovar C."/>
            <person name="Kowis A."/>
            <person name="Lee S."/>
            <person name="Lewis L.R."/>
            <person name="Margolis J."/>
            <person name="Morgan M."/>
            <person name="Nazareth L.V."/>
            <person name="Nguyen N."/>
            <person name="Okwuonu G."/>
            <person name="Parker D."/>
            <person name="Richards S."/>
            <person name="Ruiz S.J."/>
            <person name="Santibanez J."/>
            <person name="Savard J."/>
            <person name="Scherer S.E."/>
            <person name="Schneider B."/>
            <person name="Sodergren E."/>
            <person name="Tautz D."/>
            <person name="Vattahil S."/>
            <person name="Villasana D."/>
            <person name="White C.S."/>
            <person name="Wright R."/>
            <person name="Park Y."/>
            <person name="Beeman R.W."/>
            <person name="Lord J."/>
            <person name="Oppert B."/>
            <person name="Lorenzen M."/>
            <person name="Brown S."/>
            <person name="Wang L."/>
            <person name="Savard J."/>
            <person name="Tautz D."/>
            <person name="Richards S."/>
            <person name="Weinstock G."/>
            <person name="Gibbs R.A."/>
            <person name="Liu Y."/>
            <person name="Worley K."/>
            <person name="Weinstock G."/>
            <person name="Elsik C.G."/>
            <person name="Reese J.T."/>
            <person name="Elhaik E."/>
            <person name="Landan G."/>
            <person name="Graur D."/>
            <person name="Arensburger P."/>
            <person name="Atkinson P."/>
            <person name="Beeman R.W."/>
            <person name="Beidler J."/>
            <person name="Brown S.J."/>
            <person name="Demuth J.P."/>
            <person name="Drury D.W."/>
            <person name="Du Y.Z."/>
            <person name="Fujiwara H."/>
            <person name="Lorenzen M."/>
            <person name="Maselli V."/>
            <person name="Osanai M."/>
            <person name="Park Y."/>
            <person name="Robertson H.M."/>
            <person name="Tu Z."/>
            <person name="Wang J.J."/>
            <person name="Wang S."/>
            <person name="Richards S."/>
            <person name="Song H."/>
            <person name="Zhang L."/>
            <person name="Sodergren E."/>
            <person name="Werner D."/>
            <person name="Stanke M."/>
            <person name="Morgenstern B."/>
            <person name="Solovyev V."/>
            <person name="Kosarev P."/>
            <person name="Brown G."/>
            <person name="Chen H.C."/>
            <person name="Ermolaeva O."/>
            <person name="Hlavina W."/>
            <person name="Kapustin Y."/>
            <person name="Kiryutin B."/>
            <person name="Kitts P."/>
            <person name="Maglott D."/>
            <person name="Pruitt K."/>
            <person name="Sapojnikov V."/>
            <person name="Souvorov A."/>
            <person name="Mackey A.J."/>
            <person name="Waterhouse R.M."/>
            <person name="Wyder S."/>
            <person name="Zdobnov E.M."/>
            <person name="Zdobnov E.M."/>
            <person name="Wyder S."/>
            <person name="Kriventseva E.V."/>
            <person name="Kadowaki T."/>
            <person name="Bork P."/>
            <person name="Aranda M."/>
            <person name="Bao R."/>
            <person name="Beermann A."/>
            <person name="Berns N."/>
            <person name="Bolognesi R."/>
            <person name="Bonneton F."/>
            <person name="Bopp D."/>
            <person name="Brown S.J."/>
            <person name="Bucher G."/>
            <person name="Butts T."/>
            <person name="Chaumot A."/>
            <person name="Denell R.E."/>
            <person name="Ferrier D.E."/>
            <person name="Friedrich M."/>
            <person name="Gordon C.M."/>
            <person name="Jindra M."/>
            <person name="Klingler M."/>
            <person name="Lan Q."/>
            <person name="Lattorff H.M."/>
            <person name="Laudet V."/>
            <person name="von Levetsow C."/>
            <person name="Liu Z."/>
            <person name="Lutz R."/>
            <person name="Lynch J.A."/>
            <person name="da Fonseca R.N."/>
            <person name="Posnien N."/>
            <person name="Reuter R."/>
            <person name="Roth S."/>
            <person name="Savard J."/>
            <person name="Schinko J.B."/>
            <person name="Schmitt C."/>
            <person name="Schoppmeier M."/>
            <person name="Schroder R."/>
            <person name="Shippy T.D."/>
            <person name="Simonnet F."/>
            <person name="Marques-Souza H."/>
            <person name="Tautz D."/>
            <person name="Tomoyasu Y."/>
            <person name="Trauner J."/>
            <person name="Van der Zee M."/>
            <person name="Vervoort M."/>
            <person name="Wittkopp N."/>
            <person name="Wimmer E.A."/>
            <person name="Yang X."/>
            <person name="Jones A.K."/>
            <person name="Sattelle D.B."/>
            <person name="Ebert P.R."/>
            <person name="Nelson D."/>
            <person name="Scott J.G."/>
            <person name="Beeman R.W."/>
            <person name="Muthukrishnan S."/>
            <person name="Kramer K.J."/>
            <person name="Arakane Y."/>
            <person name="Beeman R.W."/>
            <person name="Zhu Q."/>
            <person name="Hogenkamp D."/>
            <person name="Dixit R."/>
            <person name="Oppert B."/>
            <person name="Jiang H."/>
            <person name="Zou Z."/>
            <person name="Marshall J."/>
            <person name="Elpidina E."/>
            <person name="Vinokurov K."/>
            <person name="Oppert C."/>
            <person name="Zou Z."/>
            <person name="Evans J."/>
            <person name="Lu Z."/>
            <person name="Zhao P."/>
            <person name="Sumathipala N."/>
            <person name="Altincicek B."/>
            <person name="Vilcinskas A."/>
            <person name="Williams M."/>
            <person name="Hultmark D."/>
            <person name="Hetru C."/>
            <person name="Jiang H."/>
            <person name="Grimmelikhuijzen C.J."/>
            <person name="Hauser F."/>
            <person name="Cazzamali G."/>
            <person name="Williamson M."/>
            <person name="Park Y."/>
            <person name="Li B."/>
            <person name="Tanaka Y."/>
            <person name="Predel R."/>
            <person name="Neupert S."/>
            <person name="Schachtner J."/>
            <person name="Verleyen P."/>
            <person name="Raible F."/>
            <person name="Bork P."/>
            <person name="Friedrich M."/>
            <person name="Walden K.K."/>
            <person name="Robertson H.M."/>
            <person name="Angeli S."/>
            <person name="Foret S."/>
            <person name="Bucher G."/>
            <person name="Schuetz S."/>
            <person name="Maleszka R."/>
            <person name="Wimmer E.A."/>
            <person name="Beeman R.W."/>
            <person name="Lorenzen M."/>
            <person name="Tomoyasu Y."/>
            <person name="Miller S.C."/>
            <person name="Grossmann D."/>
            <person name="Bucher G."/>
        </authorList>
    </citation>
    <scope>NUCLEOTIDE SEQUENCE [LARGE SCALE GENOMIC DNA]</scope>
    <source>
        <strain evidence="1 2">Georgia GA2</strain>
    </source>
</reference>
<reference evidence="1 2" key="2">
    <citation type="journal article" date="2010" name="Nucleic Acids Res.">
        <title>BeetleBase in 2010: revisions to provide comprehensive genomic information for Tribolium castaneum.</title>
        <authorList>
            <person name="Kim H.S."/>
            <person name="Murphy T."/>
            <person name="Xia J."/>
            <person name="Caragea D."/>
            <person name="Park Y."/>
            <person name="Beeman R.W."/>
            <person name="Lorenzen M.D."/>
            <person name="Butcher S."/>
            <person name="Manak J.R."/>
            <person name="Brown S.J."/>
        </authorList>
    </citation>
    <scope>NUCLEOTIDE SEQUENCE [LARGE SCALE GENOMIC DNA]</scope>
    <source>
        <strain evidence="1 2">Georgia GA2</strain>
    </source>
</reference>
<dbReference type="eggNOG" id="KOG0017">
    <property type="taxonomic scope" value="Eukaryota"/>
</dbReference>
<dbReference type="AlphaFoldDB" id="D7ELB0"/>
<dbReference type="PANTHER" id="PTHR11439:SF483">
    <property type="entry name" value="PEPTIDE SYNTHASE GLIP-LIKE, PUTATIVE (AFU_ORTHOLOGUE AFUA_3G12920)-RELATED"/>
    <property type="match status" value="1"/>
</dbReference>
<dbReference type="CDD" id="cd09272">
    <property type="entry name" value="RNase_HI_RT_Ty1"/>
    <property type="match status" value="1"/>
</dbReference>
<dbReference type="STRING" id="7070.D7ELB0"/>
<organism evidence="1 2">
    <name type="scientific">Tribolium castaneum</name>
    <name type="common">Red flour beetle</name>
    <dbReference type="NCBI Taxonomy" id="7070"/>
    <lineage>
        <taxon>Eukaryota</taxon>
        <taxon>Metazoa</taxon>
        <taxon>Ecdysozoa</taxon>
        <taxon>Arthropoda</taxon>
        <taxon>Hexapoda</taxon>
        <taxon>Insecta</taxon>
        <taxon>Pterygota</taxon>
        <taxon>Neoptera</taxon>
        <taxon>Endopterygota</taxon>
        <taxon>Coleoptera</taxon>
        <taxon>Polyphaga</taxon>
        <taxon>Cucujiformia</taxon>
        <taxon>Tenebrionidae</taxon>
        <taxon>Tenebrionidae incertae sedis</taxon>
        <taxon>Tribolium</taxon>
    </lineage>
</organism>
<dbReference type="InParanoid" id="D7ELB0"/>
<name>D7ELB0_TRICA</name>
<dbReference type="EMBL" id="KQ971969">
    <property type="protein sequence ID" value="EFA11977.1"/>
    <property type="molecule type" value="Genomic_DNA"/>
</dbReference>
<dbReference type="Proteomes" id="UP000007266">
    <property type="component" value="Unassembled WGS sequence"/>
</dbReference>
<gene>
    <name evidence="1" type="primary">GLEAN_01425</name>
    <name evidence="1" type="ORF">TcasGA2_TC001425</name>
</gene>
<keyword evidence="2" id="KW-1185">Reference proteome</keyword>